<gene>
    <name evidence="1" type="ORF">LMG3415_05383</name>
</gene>
<reference evidence="1 2" key="1">
    <citation type="submission" date="2020-04" db="EMBL/GenBank/DDBJ databases">
        <authorList>
            <person name="De Canck E."/>
        </authorList>
    </citation>
    <scope>NUCLEOTIDE SEQUENCE [LARGE SCALE GENOMIC DNA]</scope>
    <source>
        <strain evidence="1 2">LMG 3415</strain>
    </source>
</reference>
<evidence type="ECO:0000313" key="1">
    <source>
        <dbReference type="EMBL" id="CAB3918566.1"/>
    </source>
</evidence>
<dbReference type="EMBL" id="CADIKR010000009">
    <property type="protein sequence ID" value="CAB3918566.1"/>
    <property type="molecule type" value="Genomic_DNA"/>
</dbReference>
<name>A0ABM8LL44_9BURK</name>
<sequence length="40" mass="4350">MMAAFMKTASDEFTRTTTAKVLQNIGFALESIAVALRARS</sequence>
<proteinExistence type="predicted"/>
<protein>
    <submittedName>
        <fullName evidence="1">Uncharacterized protein</fullName>
    </submittedName>
</protein>
<keyword evidence="2" id="KW-1185">Reference proteome</keyword>
<organism evidence="1 2">
    <name type="scientific">Achromobacter mucicolens</name>
    <dbReference type="NCBI Taxonomy" id="1389922"/>
    <lineage>
        <taxon>Bacteria</taxon>
        <taxon>Pseudomonadati</taxon>
        <taxon>Pseudomonadota</taxon>
        <taxon>Betaproteobacteria</taxon>
        <taxon>Burkholderiales</taxon>
        <taxon>Alcaligenaceae</taxon>
        <taxon>Achromobacter</taxon>
    </lineage>
</organism>
<comment type="caution">
    <text evidence="1">The sequence shown here is derived from an EMBL/GenBank/DDBJ whole genome shotgun (WGS) entry which is preliminary data.</text>
</comment>
<accession>A0ABM8LL44</accession>
<dbReference type="Proteomes" id="UP000507140">
    <property type="component" value="Unassembled WGS sequence"/>
</dbReference>
<evidence type="ECO:0000313" key="2">
    <source>
        <dbReference type="Proteomes" id="UP000507140"/>
    </source>
</evidence>